<evidence type="ECO:0000313" key="2">
    <source>
        <dbReference type="Proteomes" id="UP001291309"/>
    </source>
</evidence>
<organism evidence="1 2">
    <name type="scientific">Hyalangium rubrum</name>
    <dbReference type="NCBI Taxonomy" id="3103134"/>
    <lineage>
        <taxon>Bacteria</taxon>
        <taxon>Pseudomonadati</taxon>
        <taxon>Myxococcota</taxon>
        <taxon>Myxococcia</taxon>
        <taxon>Myxococcales</taxon>
        <taxon>Cystobacterineae</taxon>
        <taxon>Archangiaceae</taxon>
        <taxon>Hyalangium</taxon>
    </lineage>
</organism>
<dbReference type="InterPro" id="IPR021815">
    <property type="entry name" value="TsiV"/>
</dbReference>
<comment type="caution">
    <text evidence="1">The sequence shown here is derived from an EMBL/GenBank/DDBJ whole genome shotgun (WGS) entry which is preliminary data.</text>
</comment>
<accession>A0ABU5H4J3</accession>
<reference evidence="1 2" key="1">
    <citation type="submission" date="2023-12" db="EMBL/GenBank/DDBJ databases">
        <title>the genome sequence of Hyalangium sp. s54d21.</title>
        <authorList>
            <person name="Zhang X."/>
        </authorList>
    </citation>
    <scope>NUCLEOTIDE SEQUENCE [LARGE SCALE GENOMIC DNA]</scope>
    <source>
        <strain evidence="2">s54d21</strain>
    </source>
</reference>
<dbReference type="Proteomes" id="UP001291309">
    <property type="component" value="Unassembled WGS sequence"/>
</dbReference>
<dbReference type="EMBL" id="JAXIVS010000004">
    <property type="protein sequence ID" value="MDY7227804.1"/>
    <property type="molecule type" value="Genomic_DNA"/>
</dbReference>
<dbReference type="Pfam" id="PF11876">
    <property type="entry name" value="TsiV"/>
    <property type="match status" value="1"/>
</dbReference>
<gene>
    <name evidence="1" type="ORF">SYV04_15420</name>
</gene>
<protein>
    <submittedName>
        <fullName evidence="1">DUF3396 domain-containing protein</fullName>
    </submittedName>
</protein>
<name>A0ABU5H4J3_9BACT</name>
<keyword evidence="2" id="KW-1185">Reference proteome</keyword>
<sequence length="285" mass="31873">MREGLSFNFYMRRPHVELAQGVLRSLESYLDSVGPQALGWYATDEGEYRPLDAAGWQLTRDKVLRRRGALIRLRDASLTDCGYRFLYHGRPLVDLSGEPSPDVVCVARFWLPTEFLEEHGAARVRALALALAAPLPFCSGHAGLSFNGDLDLPGVKREVHQQSLRYPGMDLPEEGSIGLRLGTRLWGVHWLTFLGQPVLGALGGAAGLRARLHEPGTTVQELSEDRAVVTLGPGPEAGDTEQGQTLPAFRELARVLEPWLYHEEKIFDPDLLPDEKLRWERRFLD</sequence>
<evidence type="ECO:0000313" key="1">
    <source>
        <dbReference type="EMBL" id="MDY7227804.1"/>
    </source>
</evidence>
<proteinExistence type="predicted"/>
<dbReference type="RefSeq" id="WP_321546515.1">
    <property type="nucleotide sequence ID" value="NZ_JAXIVS010000004.1"/>
</dbReference>